<gene>
    <name evidence="1" type="ORF">DPQ33_07650</name>
</gene>
<dbReference type="AlphaFoldDB" id="A0A7M3MGU2"/>
<accession>A0A7M3MGU2</accession>
<keyword evidence="2" id="KW-1185">Reference proteome</keyword>
<name>A0A7M3MGU2_9BACT</name>
<organism evidence="1 2">
    <name type="scientific">Oceanidesulfovibrio indonesiensis</name>
    <dbReference type="NCBI Taxonomy" id="54767"/>
    <lineage>
        <taxon>Bacteria</taxon>
        <taxon>Pseudomonadati</taxon>
        <taxon>Thermodesulfobacteriota</taxon>
        <taxon>Desulfovibrionia</taxon>
        <taxon>Desulfovibrionales</taxon>
        <taxon>Desulfovibrionaceae</taxon>
        <taxon>Oceanidesulfovibrio</taxon>
    </lineage>
</organism>
<dbReference type="RefSeq" id="WP_144302625.1">
    <property type="nucleotide sequence ID" value="NZ_QMIE01000005.1"/>
</dbReference>
<dbReference type="OrthoDB" id="5459320at2"/>
<sequence>MKYIIFEDQAGHAVPIIFPDKIGHAEMREQMPYGTVRSCGYVEFGADNRFQCHGDCQELEARSLDGDAETIAAAFGREEL</sequence>
<dbReference type="EMBL" id="QMIE01000005">
    <property type="protein sequence ID" value="TVM17973.1"/>
    <property type="molecule type" value="Genomic_DNA"/>
</dbReference>
<reference evidence="1 2" key="1">
    <citation type="submission" date="2018-06" db="EMBL/GenBank/DDBJ databases">
        <title>Complete genome of Desulfovibrio indonesiensis P37SLT.</title>
        <authorList>
            <person name="Crispim J.S."/>
            <person name="Vidigal P.M.P."/>
            <person name="Silva L.C.F."/>
            <person name="Laguardia C.N."/>
            <person name="Araujo L.C."/>
            <person name="Dias R.S."/>
            <person name="Sousa M.P."/>
            <person name="Paula S.O."/>
            <person name="Silva C."/>
        </authorList>
    </citation>
    <scope>NUCLEOTIDE SEQUENCE [LARGE SCALE GENOMIC DNA]</scope>
    <source>
        <strain evidence="1 2">P37SLT</strain>
    </source>
</reference>
<comment type="caution">
    <text evidence="1">The sequence shown here is derived from an EMBL/GenBank/DDBJ whole genome shotgun (WGS) entry which is preliminary data.</text>
</comment>
<proteinExistence type="predicted"/>
<evidence type="ECO:0000313" key="1">
    <source>
        <dbReference type="EMBL" id="TVM17973.1"/>
    </source>
</evidence>
<evidence type="ECO:0000313" key="2">
    <source>
        <dbReference type="Proteomes" id="UP000448292"/>
    </source>
</evidence>
<protein>
    <submittedName>
        <fullName evidence="1">Uncharacterized protein</fullName>
    </submittedName>
</protein>
<dbReference type="Proteomes" id="UP000448292">
    <property type="component" value="Unassembled WGS sequence"/>
</dbReference>